<dbReference type="Pfam" id="PF07872">
    <property type="entry name" value="DUF1659"/>
    <property type="match status" value="1"/>
</dbReference>
<protein>
    <submittedName>
        <fullName evidence="2">Uncharacterized conserved protein</fullName>
    </submittedName>
</protein>
<feature type="domain" description="DUF1659" evidence="1">
    <location>
        <begin position="6"/>
        <end position="75"/>
    </location>
</feature>
<proteinExistence type="predicted"/>
<dbReference type="EMBL" id="DF238840">
    <property type="protein sequence ID" value="GAF24939.1"/>
    <property type="molecule type" value="Genomic_DNA"/>
</dbReference>
<organism evidence="2">
    <name type="scientific">Moorella thermoacetica Y72</name>
    <dbReference type="NCBI Taxonomy" id="1325331"/>
    <lineage>
        <taxon>Bacteria</taxon>
        <taxon>Bacillati</taxon>
        <taxon>Bacillota</taxon>
        <taxon>Clostridia</taxon>
        <taxon>Neomoorellales</taxon>
        <taxon>Neomoorellaceae</taxon>
        <taxon>Neomoorella</taxon>
    </lineage>
</organism>
<evidence type="ECO:0000259" key="1">
    <source>
        <dbReference type="Pfam" id="PF07872"/>
    </source>
</evidence>
<gene>
    <name evidence="2" type="ORF">MTY_0267</name>
</gene>
<sequence>MKKMPVTNTPLASSLRIRVQTGTNANGQPIYRVRTYNRVKPEATDQDVYDVAQALGGLQVYPVSAISRINEGDLSAGA</sequence>
<name>A0A0S6UD88_NEOTH</name>
<dbReference type="AlphaFoldDB" id="A0A0S6UD88"/>
<accession>A0A0S6UD88</accession>
<reference evidence="2" key="1">
    <citation type="journal article" date="2014" name="Gene">
        <title>Genome-guided analysis of transformation efficiency and carbon dioxide assimilation by Moorella thermoacetica Y72.</title>
        <authorList>
            <person name="Tsukahara K."/>
            <person name="Kita A."/>
            <person name="Nakashimada Y."/>
            <person name="Hoshino T."/>
            <person name="Murakami K."/>
        </authorList>
    </citation>
    <scope>NUCLEOTIDE SEQUENCE [LARGE SCALE GENOMIC DNA]</scope>
    <source>
        <strain evidence="2">Y72</strain>
    </source>
</reference>
<evidence type="ECO:0000313" key="2">
    <source>
        <dbReference type="EMBL" id="GAF24939.1"/>
    </source>
</evidence>
<dbReference type="InterPro" id="IPR012454">
    <property type="entry name" value="DUF1659"/>
</dbReference>
<dbReference type="Proteomes" id="UP000063718">
    <property type="component" value="Unassembled WGS sequence"/>
</dbReference>